<dbReference type="GO" id="GO:0030153">
    <property type="term" value="P:bacteriocin immunity"/>
    <property type="evidence" value="ECO:0007669"/>
    <property type="project" value="InterPro"/>
</dbReference>
<comment type="caution">
    <text evidence="1">The sequence shown here is derived from an EMBL/GenBank/DDBJ whole genome shotgun (WGS) entry which is preliminary data.</text>
</comment>
<gene>
    <name evidence="1" type="ORF">U725_02568</name>
</gene>
<dbReference type="SMR" id="A0A084A7G0"/>
<dbReference type="Proteomes" id="UP000028401">
    <property type="component" value="Unassembled WGS sequence"/>
</dbReference>
<sequence>MADNDKTSQIKLDFLNTLYNLILSEDIKEEERRVLTKAKNLVEKGEYIPNVIRRMQTNFTLDAINSNLSPSVSEFYSTLPKILAEILPAFPGTGSSLGIPL</sequence>
<dbReference type="RefSeq" id="WP_010905062.1">
    <property type="nucleotide sequence ID" value="NZ_AZSI01000204.1"/>
</dbReference>
<evidence type="ECO:0000313" key="2">
    <source>
        <dbReference type="Proteomes" id="UP000028401"/>
    </source>
</evidence>
<proteinExistence type="predicted"/>
<reference evidence="1 2" key="1">
    <citation type="submission" date="2014-06" db="EMBL/GenBank/DDBJ databases">
        <title>Draft genome sequence of the putrescine producing strain Lactococcus lactis subsp cremoris GE214.</title>
        <authorList>
            <person name="Ladero V."/>
            <person name="Linares D.M."/>
            <person name="del Rio B."/>
            <person name="Mayo B."/>
            <person name="Martin M.C."/>
            <person name="Fernandez M."/>
            <person name="Alvarez M.A."/>
        </authorList>
    </citation>
    <scope>NUCLEOTIDE SEQUENCE [LARGE SCALE GENOMIC DNA]</scope>
    <source>
        <strain evidence="1 2">GE214</strain>
    </source>
</reference>
<name>A0A084A7G0_LACLC</name>
<evidence type="ECO:0000313" key="1">
    <source>
        <dbReference type="EMBL" id="KEY61239.1"/>
    </source>
</evidence>
<dbReference type="CDD" id="cd21059">
    <property type="entry name" value="LciA-like"/>
    <property type="match status" value="1"/>
</dbReference>
<dbReference type="PATRIC" id="fig|1415168.3.peg.2617"/>
<dbReference type="InterPro" id="IPR015046">
    <property type="entry name" value="LciA_Immunity-like"/>
</dbReference>
<organism evidence="1 2">
    <name type="scientific">Lactococcus cremoris subsp. cremoris GE214</name>
    <dbReference type="NCBI Taxonomy" id="1415168"/>
    <lineage>
        <taxon>Bacteria</taxon>
        <taxon>Bacillati</taxon>
        <taxon>Bacillota</taxon>
        <taxon>Bacilli</taxon>
        <taxon>Lactobacillales</taxon>
        <taxon>Streptococcaceae</taxon>
        <taxon>Lactococcus</taxon>
        <taxon>Lactococcus cremoris subsp. cremoris</taxon>
    </lineage>
</organism>
<protein>
    <submittedName>
        <fullName evidence="1">Putative phage related protein</fullName>
    </submittedName>
</protein>
<dbReference type="Pfam" id="PF08951">
    <property type="entry name" value="EntA_Immun"/>
    <property type="match status" value="1"/>
</dbReference>
<dbReference type="AlphaFoldDB" id="A0A084A7G0"/>
<accession>A0A084A7G0</accession>
<dbReference type="EMBL" id="AZSI01000204">
    <property type="protein sequence ID" value="KEY61239.1"/>
    <property type="molecule type" value="Genomic_DNA"/>
</dbReference>